<name>A0ABX4PM37_9LEPT</name>
<organism evidence="2 3">
    <name type="scientific">Leptospira haakeii</name>
    <dbReference type="NCBI Taxonomy" id="2023198"/>
    <lineage>
        <taxon>Bacteria</taxon>
        <taxon>Pseudomonadati</taxon>
        <taxon>Spirochaetota</taxon>
        <taxon>Spirochaetia</taxon>
        <taxon>Leptospirales</taxon>
        <taxon>Leptospiraceae</taxon>
        <taxon>Leptospira</taxon>
    </lineage>
</organism>
<feature type="transmembrane region" description="Helical" evidence="1">
    <location>
        <begin position="6"/>
        <end position="24"/>
    </location>
</feature>
<comment type="caution">
    <text evidence="2">The sequence shown here is derived from an EMBL/GenBank/DDBJ whole genome shotgun (WGS) entry which is preliminary data.</text>
</comment>
<evidence type="ECO:0000313" key="3">
    <source>
        <dbReference type="Proteomes" id="UP000231857"/>
    </source>
</evidence>
<keyword evidence="1" id="KW-0812">Transmembrane</keyword>
<gene>
    <name evidence="2" type="ORF">CH363_05445</name>
</gene>
<dbReference type="EMBL" id="NPEI01000002">
    <property type="protein sequence ID" value="PKA16842.1"/>
    <property type="molecule type" value="Genomic_DNA"/>
</dbReference>
<evidence type="ECO:0000313" key="2">
    <source>
        <dbReference type="EMBL" id="PKA16842.1"/>
    </source>
</evidence>
<dbReference type="Proteomes" id="UP000231857">
    <property type="component" value="Unassembled WGS sequence"/>
</dbReference>
<proteinExistence type="predicted"/>
<reference evidence="2 3" key="1">
    <citation type="submission" date="2017-07" db="EMBL/GenBank/DDBJ databases">
        <title>Leptospira spp. isolated from tropical soils.</title>
        <authorList>
            <person name="Thibeaux R."/>
            <person name="Iraola G."/>
            <person name="Ferres I."/>
            <person name="Bierque E."/>
            <person name="Girault D."/>
            <person name="Soupe-Gilbert M.-E."/>
            <person name="Picardeau M."/>
            <person name="Goarant C."/>
        </authorList>
    </citation>
    <scope>NUCLEOTIDE SEQUENCE [LARGE SCALE GENOMIC DNA]</scope>
    <source>
        <strain evidence="2 3">ATI7-C-A2</strain>
    </source>
</reference>
<evidence type="ECO:0000256" key="1">
    <source>
        <dbReference type="SAM" id="Phobius"/>
    </source>
</evidence>
<protein>
    <submittedName>
        <fullName evidence="2">Uncharacterized protein</fullName>
    </submittedName>
</protein>
<dbReference type="RefSeq" id="WP_100724246.1">
    <property type="nucleotide sequence ID" value="NZ_NPEG01000008.1"/>
</dbReference>
<accession>A0ABX4PM37</accession>
<sequence>MNLRLIQTGILRFFIILFVFNFVIQKVIDNEAVCGAVGESEDHCPYAIHTPDHEDDDMDNHICINCPCNLTLFVSWDLYMTRIYGILSVSFYQIQEPVILTYEDPIRLFRPPKISSIA</sequence>
<keyword evidence="3" id="KW-1185">Reference proteome</keyword>
<keyword evidence="1" id="KW-1133">Transmembrane helix</keyword>
<keyword evidence="1" id="KW-0472">Membrane</keyword>